<keyword evidence="2" id="KW-1185">Reference proteome</keyword>
<reference evidence="1 2" key="1">
    <citation type="submission" date="2024-01" db="EMBL/GenBank/DDBJ databases">
        <title>The genomes of 5 underutilized Papilionoideae crops provide insights into root nodulation and disease resistanc.</title>
        <authorList>
            <person name="Jiang F."/>
        </authorList>
    </citation>
    <scope>NUCLEOTIDE SEQUENCE [LARGE SCALE GENOMIC DNA]</scope>
    <source>
        <strain evidence="1">JINMINGXINNONG_FW02</strain>
        <tissue evidence="1">Leaves</tissue>
    </source>
</reference>
<dbReference type="EMBL" id="JAYMYR010000002">
    <property type="protein sequence ID" value="KAK7377404.1"/>
    <property type="molecule type" value="Genomic_DNA"/>
</dbReference>
<evidence type="ECO:0000313" key="2">
    <source>
        <dbReference type="Proteomes" id="UP001374584"/>
    </source>
</evidence>
<accession>A0AAN9RMP2</accession>
<name>A0AAN9RMP2_PHACN</name>
<dbReference type="Proteomes" id="UP001374584">
    <property type="component" value="Unassembled WGS sequence"/>
</dbReference>
<protein>
    <submittedName>
        <fullName evidence="1">Uncharacterized protein</fullName>
    </submittedName>
</protein>
<comment type="caution">
    <text evidence="1">The sequence shown here is derived from an EMBL/GenBank/DDBJ whole genome shotgun (WGS) entry which is preliminary data.</text>
</comment>
<proteinExistence type="predicted"/>
<dbReference type="AlphaFoldDB" id="A0AAN9RMP2"/>
<gene>
    <name evidence="1" type="ORF">VNO80_02828</name>
</gene>
<sequence>MNKEEQCHDLLFDVGRFVVAASLLLSSPSRGVLFVVAPSSSQLYVLKDFGPWINYWSMKDVEISRMDDMNPNVVDSIHTLRIVWVP</sequence>
<organism evidence="1 2">
    <name type="scientific">Phaseolus coccineus</name>
    <name type="common">Scarlet runner bean</name>
    <name type="synonym">Phaseolus multiflorus</name>
    <dbReference type="NCBI Taxonomy" id="3886"/>
    <lineage>
        <taxon>Eukaryota</taxon>
        <taxon>Viridiplantae</taxon>
        <taxon>Streptophyta</taxon>
        <taxon>Embryophyta</taxon>
        <taxon>Tracheophyta</taxon>
        <taxon>Spermatophyta</taxon>
        <taxon>Magnoliopsida</taxon>
        <taxon>eudicotyledons</taxon>
        <taxon>Gunneridae</taxon>
        <taxon>Pentapetalae</taxon>
        <taxon>rosids</taxon>
        <taxon>fabids</taxon>
        <taxon>Fabales</taxon>
        <taxon>Fabaceae</taxon>
        <taxon>Papilionoideae</taxon>
        <taxon>50 kb inversion clade</taxon>
        <taxon>NPAAA clade</taxon>
        <taxon>indigoferoid/millettioid clade</taxon>
        <taxon>Phaseoleae</taxon>
        <taxon>Phaseolus</taxon>
    </lineage>
</organism>
<evidence type="ECO:0000313" key="1">
    <source>
        <dbReference type="EMBL" id="KAK7377404.1"/>
    </source>
</evidence>